<accession>W2FZK7</accession>
<organism evidence="2">
    <name type="scientific">Phytophthora nicotianae</name>
    <name type="common">Potato buckeye rot agent</name>
    <name type="synonym">Phytophthora parasitica</name>
    <dbReference type="NCBI Taxonomy" id="4792"/>
    <lineage>
        <taxon>Eukaryota</taxon>
        <taxon>Sar</taxon>
        <taxon>Stramenopiles</taxon>
        <taxon>Oomycota</taxon>
        <taxon>Peronosporomycetes</taxon>
        <taxon>Peronosporales</taxon>
        <taxon>Peronosporaceae</taxon>
        <taxon>Phytophthora</taxon>
    </lineage>
</organism>
<dbReference type="EMBL" id="KI688662">
    <property type="protein sequence ID" value="ETK76100.1"/>
    <property type="molecule type" value="Genomic_DNA"/>
</dbReference>
<proteinExistence type="predicted"/>
<evidence type="ECO:0000313" key="2">
    <source>
        <dbReference type="EMBL" id="ETK76099.1"/>
    </source>
</evidence>
<dbReference type="Proteomes" id="UP000053236">
    <property type="component" value="Unassembled WGS sequence"/>
</dbReference>
<sequence length="135" mass="15302">MDRSSLDRRWRGSSKLRVSSDLKFTGLADPGEQQQAEPELHPQAELEQRRQQAEAEAEAEAEAQRREQAVRQARAQQVRVRRQGQAVRPLQAQRQAACQQGRRPVAQQGDQHEAGPELPCSVQRGHPWRAQQGAR</sequence>
<feature type="compositionally biased region" description="Basic and acidic residues" evidence="1">
    <location>
        <begin position="38"/>
        <end position="53"/>
    </location>
</feature>
<protein>
    <submittedName>
        <fullName evidence="2">Uncharacterized protein</fullName>
    </submittedName>
</protein>
<gene>
    <name evidence="2" type="ORF">L915_17405</name>
</gene>
<dbReference type="EMBL" id="KI688662">
    <property type="protein sequence ID" value="ETK76099.1"/>
    <property type="molecule type" value="Genomic_DNA"/>
</dbReference>
<feature type="compositionally biased region" description="Low complexity" evidence="1">
    <location>
        <begin position="70"/>
        <end position="103"/>
    </location>
</feature>
<name>W2FZK7_PHYNI</name>
<feature type="region of interest" description="Disordered" evidence="1">
    <location>
        <begin position="21"/>
        <end position="135"/>
    </location>
</feature>
<reference evidence="2" key="1">
    <citation type="submission" date="2013-11" db="EMBL/GenBank/DDBJ databases">
        <title>The Genome Sequence of Phytophthora parasitica CJ02B3.</title>
        <authorList>
            <consortium name="The Broad Institute Genomics Platform"/>
            <person name="Russ C."/>
            <person name="Tyler B."/>
            <person name="Panabieres F."/>
            <person name="Shan W."/>
            <person name="Tripathy S."/>
            <person name="Grunwald N."/>
            <person name="Machado M."/>
            <person name="Johnson C.S."/>
            <person name="Arredondo F."/>
            <person name="Hong C."/>
            <person name="Coffey M."/>
            <person name="Young S.K."/>
            <person name="Zeng Q."/>
            <person name="Gargeya S."/>
            <person name="Fitzgerald M."/>
            <person name="Abouelleil A."/>
            <person name="Alvarado L."/>
            <person name="Chapman S.B."/>
            <person name="Gainer-Dewar J."/>
            <person name="Goldberg J."/>
            <person name="Griggs A."/>
            <person name="Gujja S."/>
            <person name="Hansen M."/>
            <person name="Howarth C."/>
            <person name="Imamovic A."/>
            <person name="Ireland A."/>
            <person name="Larimer J."/>
            <person name="McCowan C."/>
            <person name="Murphy C."/>
            <person name="Pearson M."/>
            <person name="Poon T.W."/>
            <person name="Priest M."/>
            <person name="Roberts A."/>
            <person name="Saif S."/>
            <person name="Shea T."/>
            <person name="Sykes S."/>
            <person name="Wortman J."/>
            <person name="Nusbaum C."/>
            <person name="Birren B."/>
        </authorList>
    </citation>
    <scope>NUCLEOTIDE SEQUENCE [LARGE SCALE GENOMIC DNA]</scope>
    <source>
        <strain evidence="2">CJ02B3</strain>
    </source>
</reference>
<dbReference type="AlphaFoldDB" id="W2FZK7"/>
<evidence type="ECO:0000256" key="1">
    <source>
        <dbReference type="SAM" id="MobiDB-lite"/>
    </source>
</evidence>